<dbReference type="EMBL" id="LWQS01000058">
    <property type="protein sequence ID" value="OAN45191.1"/>
    <property type="molecule type" value="Genomic_DNA"/>
</dbReference>
<feature type="domain" description="Methyltransferase" evidence="2">
    <location>
        <begin position="49"/>
        <end position="143"/>
    </location>
</feature>
<evidence type="ECO:0000313" key="3">
    <source>
        <dbReference type="EMBL" id="OAN45191.1"/>
    </source>
</evidence>
<dbReference type="Gene3D" id="2.20.25.110">
    <property type="entry name" value="S-adenosyl-L-methionine-dependent methyltransferases"/>
    <property type="match status" value="1"/>
</dbReference>
<dbReference type="AlphaFoldDB" id="A0A178M8S8"/>
<dbReference type="STRING" id="1707952.A6A03_15405"/>
<dbReference type="SUPFAM" id="SSF53335">
    <property type="entry name" value="S-adenosyl-L-methionine-dependent methyltransferases"/>
    <property type="match status" value="1"/>
</dbReference>
<keyword evidence="1 3" id="KW-0808">Transferase</keyword>
<dbReference type="RefSeq" id="WP_066788022.1">
    <property type="nucleotide sequence ID" value="NZ_LWQS01000058.1"/>
</dbReference>
<comment type="caution">
    <text evidence="3">The sequence shown here is derived from an EMBL/GenBank/DDBJ whole genome shotgun (WGS) entry which is preliminary data.</text>
</comment>
<dbReference type="GO" id="GO:0008168">
    <property type="term" value="F:methyltransferase activity"/>
    <property type="evidence" value="ECO:0007669"/>
    <property type="project" value="UniProtKB-KW"/>
</dbReference>
<name>A0A178M8S8_9CHLR</name>
<accession>A0A178M8S8</accession>
<sequence length="271" mass="30367">MAEQASREWWEELLQVYEFAHYRQYADELTRREVDFLIDALGLQGVESILDVACGGGRHSLALAARGWTVTGLDAAAPVIDHARAAAAERGLNVEFVTGDMRDLPYRERFDVVLLMNSSLGFFDDATNQAVLNGIARALVYGGKLVVQCLNPYQISRYLRDFRSGWYPIGSGFVLREARFDPRRATLEIDYRYVDASRGIDVTHPGDQIRLYGFPELTAMLRAAGLRPLSVFGDAALPPVPFAEESVWQVVIATRDRPVMREAEDADHADR</sequence>
<dbReference type="GO" id="GO:0032259">
    <property type="term" value="P:methylation"/>
    <property type="evidence" value="ECO:0007669"/>
    <property type="project" value="UniProtKB-KW"/>
</dbReference>
<protein>
    <submittedName>
        <fullName evidence="3">Methyltransferase type 11</fullName>
    </submittedName>
</protein>
<dbReference type="PANTHER" id="PTHR43861">
    <property type="entry name" value="TRANS-ACONITATE 2-METHYLTRANSFERASE-RELATED"/>
    <property type="match status" value="1"/>
</dbReference>
<dbReference type="OrthoDB" id="9811589at2"/>
<dbReference type="Proteomes" id="UP000078287">
    <property type="component" value="Unassembled WGS sequence"/>
</dbReference>
<dbReference type="CDD" id="cd02440">
    <property type="entry name" value="AdoMet_MTases"/>
    <property type="match status" value="1"/>
</dbReference>
<dbReference type="InterPro" id="IPR041698">
    <property type="entry name" value="Methyltransf_25"/>
</dbReference>
<evidence type="ECO:0000256" key="1">
    <source>
        <dbReference type="ARBA" id="ARBA00022679"/>
    </source>
</evidence>
<evidence type="ECO:0000313" key="4">
    <source>
        <dbReference type="Proteomes" id="UP000078287"/>
    </source>
</evidence>
<gene>
    <name evidence="3" type="ORF">A6A03_15405</name>
</gene>
<dbReference type="Pfam" id="PF13649">
    <property type="entry name" value="Methyltransf_25"/>
    <property type="match status" value="1"/>
</dbReference>
<evidence type="ECO:0000259" key="2">
    <source>
        <dbReference type="Pfam" id="PF13649"/>
    </source>
</evidence>
<organism evidence="3 4">
    <name type="scientific">Chloroflexus islandicus</name>
    <dbReference type="NCBI Taxonomy" id="1707952"/>
    <lineage>
        <taxon>Bacteria</taxon>
        <taxon>Bacillati</taxon>
        <taxon>Chloroflexota</taxon>
        <taxon>Chloroflexia</taxon>
        <taxon>Chloroflexales</taxon>
        <taxon>Chloroflexineae</taxon>
        <taxon>Chloroflexaceae</taxon>
        <taxon>Chloroflexus</taxon>
    </lineage>
</organism>
<dbReference type="Gene3D" id="3.40.50.150">
    <property type="entry name" value="Vaccinia Virus protein VP39"/>
    <property type="match status" value="1"/>
</dbReference>
<reference evidence="3 4" key="1">
    <citation type="submission" date="2016-04" db="EMBL/GenBank/DDBJ databases">
        <title>Chloroflexus islandicus sp. nov., a thermophilic filamentous anoxygenic phototrophic bacterium from geyser Strokkur (Iceland).</title>
        <authorList>
            <person name="Gaisin V.A."/>
            <person name="Kalashnikov A.M."/>
            <person name="Sukhacheva M.V."/>
            <person name="Grouzdev D.S."/>
            <person name="Ivanov T.M."/>
            <person name="Kuznetsov B."/>
            <person name="Gorlenko V.M."/>
        </authorList>
    </citation>
    <scope>NUCLEOTIDE SEQUENCE [LARGE SCALE GENOMIC DNA]</scope>
    <source>
        <strain evidence="4">isl-2</strain>
    </source>
</reference>
<proteinExistence type="predicted"/>
<dbReference type="InterPro" id="IPR029063">
    <property type="entry name" value="SAM-dependent_MTases_sf"/>
</dbReference>
<keyword evidence="4" id="KW-1185">Reference proteome</keyword>
<keyword evidence="3" id="KW-0489">Methyltransferase</keyword>